<dbReference type="RefSeq" id="XP_065647194.1">
    <property type="nucleotide sequence ID" value="XM_065791122.1"/>
</dbReference>
<proteinExistence type="predicted"/>
<name>A0ABM4BE11_HYDVU</name>
<dbReference type="PANTHER" id="PTHR46198:SF4">
    <property type="entry name" value="PROTEIN-TYROSINE-PHOSPHATASE"/>
    <property type="match status" value="1"/>
</dbReference>
<keyword evidence="9" id="KW-0675">Receptor</keyword>
<keyword evidence="5" id="KW-0472">Membrane</keyword>
<evidence type="ECO:0000313" key="9">
    <source>
        <dbReference type="RefSeq" id="XP_065647194.1"/>
    </source>
</evidence>
<dbReference type="SUPFAM" id="SSF52799">
    <property type="entry name" value="(Phosphotyrosine protein) phosphatases II"/>
    <property type="match status" value="1"/>
</dbReference>
<evidence type="ECO:0000313" key="8">
    <source>
        <dbReference type="Proteomes" id="UP001652625"/>
    </source>
</evidence>
<dbReference type="PROSITE" id="PS50056">
    <property type="entry name" value="TYR_PHOSPHATASE_2"/>
    <property type="match status" value="1"/>
</dbReference>
<evidence type="ECO:0000256" key="3">
    <source>
        <dbReference type="ARBA" id="ARBA00022801"/>
    </source>
</evidence>
<feature type="domain" description="Tyrosine specific protein phosphatases" evidence="7">
    <location>
        <begin position="596"/>
        <end position="670"/>
    </location>
</feature>
<keyword evidence="2" id="KW-0597">Phosphoprotein</keyword>
<dbReference type="GeneID" id="101234784"/>
<organism evidence="8 9">
    <name type="scientific">Hydra vulgaris</name>
    <name type="common">Hydra</name>
    <name type="synonym">Hydra attenuata</name>
    <dbReference type="NCBI Taxonomy" id="6087"/>
    <lineage>
        <taxon>Eukaryota</taxon>
        <taxon>Metazoa</taxon>
        <taxon>Cnidaria</taxon>
        <taxon>Hydrozoa</taxon>
        <taxon>Hydroidolina</taxon>
        <taxon>Anthoathecata</taxon>
        <taxon>Aplanulata</taxon>
        <taxon>Hydridae</taxon>
        <taxon>Hydra</taxon>
    </lineage>
</organism>
<keyword evidence="4" id="KW-0904">Protein phosphatase</keyword>
<feature type="domain" description="Tyrosine-protein phosphatase" evidence="6">
    <location>
        <begin position="445"/>
        <end position="679"/>
    </location>
</feature>
<dbReference type="InterPro" id="IPR000387">
    <property type="entry name" value="Tyr_Pase_dom"/>
</dbReference>
<dbReference type="InterPro" id="IPR016130">
    <property type="entry name" value="Tyr_Pase_AS"/>
</dbReference>
<dbReference type="InterPro" id="IPR000242">
    <property type="entry name" value="PTP_cat"/>
</dbReference>
<feature type="transmembrane region" description="Helical" evidence="5">
    <location>
        <begin position="29"/>
        <end position="52"/>
    </location>
</feature>
<sequence>MFTTVNKFIHNRKNGKHGKKRSGVRVSSFIVIIMCSCYHLVFFSLIGFFLIFAESKQKPEQFTTLLKNVLLKKFGHSIQKRSNEKNGYINDMDNKIDKVNARILNGVNHKNVNHILVTILSLSLDNFLSIESEFFRDIEQHVANVKCEVSEVSALNPTSVLIYWFCYYQNSEIANSKWNHMFVPSHKLERLLTSGEMRGFLQKYNVTKFYQKEEKLRYNPTTSTSKEHWYLMTVVALTSTIVIILASLLVICCKREKKNHVVLKESFNENDTVLKKESHNSFATSPRKVAFSYSPKKTSTPVFSFSSPLKTVDKVILPVQSPIEMAGPFTVQPQLDLLYPAKPGFSMKWSENSSLGGNGSKNKSLFQSRRGSSASLVITLSPRTPDAEESFIMHESPTEEILLRKSRCIKYRELCKVKDNDKELTEEFWSIPPNTICRREMQLKNSLKNRYPEILPNSRSLVRLKSSDNSSVYINANFIKGYNGEPNQFIATQGPLLATIEDFWLMIWQYNCSIIVMLTKLKERNKEKCVQYWPCPETVSQQIYGDITVTYDSEIDRHGYKIMTLYISHKGSDETRKVVHFWFTSWPDHNIPKKCHQIVSLVKEVRNIQTQQGAPLVVHCSAGRGRTGCFIALFLGMSQIDEEKEVDVLKIVSQMRMERGGMVDKDHQYVFIYKALFEYWSCKNQNSSSASPLLSTNNAFTNFDSDSDLESFVG</sequence>
<evidence type="ECO:0000256" key="5">
    <source>
        <dbReference type="SAM" id="Phobius"/>
    </source>
</evidence>
<evidence type="ECO:0000259" key="6">
    <source>
        <dbReference type="PROSITE" id="PS50055"/>
    </source>
</evidence>
<protein>
    <recommendedName>
        <fullName evidence="1">protein-tyrosine-phosphatase</fullName>
        <ecNumber evidence="1">3.1.3.48</ecNumber>
    </recommendedName>
</protein>
<evidence type="ECO:0000256" key="2">
    <source>
        <dbReference type="ARBA" id="ARBA00022553"/>
    </source>
</evidence>
<accession>A0ABM4BE11</accession>
<evidence type="ECO:0000256" key="4">
    <source>
        <dbReference type="ARBA" id="ARBA00022912"/>
    </source>
</evidence>
<dbReference type="PRINTS" id="PR00700">
    <property type="entry name" value="PRTYPHPHTASE"/>
</dbReference>
<evidence type="ECO:0000256" key="1">
    <source>
        <dbReference type="ARBA" id="ARBA00013064"/>
    </source>
</evidence>
<evidence type="ECO:0000259" key="7">
    <source>
        <dbReference type="PROSITE" id="PS50056"/>
    </source>
</evidence>
<keyword evidence="5" id="KW-1133">Transmembrane helix</keyword>
<dbReference type="PROSITE" id="PS50055">
    <property type="entry name" value="TYR_PHOSPHATASE_PTP"/>
    <property type="match status" value="1"/>
</dbReference>
<keyword evidence="8" id="KW-1185">Reference proteome</keyword>
<reference evidence="8" key="1">
    <citation type="submission" date="2025-05" db="UniProtKB">
        <authorList>
            <consortium name="RefSeq"/>
        </authorList>
    </citation>
    <scope>NUCLEOTIDE SEQUENCE [LARGE SCALE GENOMIC DNA]</scope>
</reference>
<dbReference type="PROSITE" id="PS00383">
    <property type="entry name" value="TYR_PHOSPHATASE_1"/>
    <property type="match status" value="1"/>
</dbReference>
<dbReference type="InterPro" id="IPR003595">
    <property type="entry name" value="Tyr_Pase_cat"/>
</dbReference>
<dbReference type="SMART" id="SM00404">
    <property type="entry name" value="PTPc_motif"/>
    <property type="match status" value="1"/>
</dbReference>
<keyword evidence="3" id="KW-0378">Hydrolase</keyword>
<dbReference type="SMART" id="SM00194">
    <property type="entry name" value="PTPc"/>
    <property type="match status" value="1"/>
</dbReference>
<reference evidence="9" key="2">
    <citation type="submission" date="2025-08" db="UniProtKB">
        <authorList>
            <consortium name="RefSeq"/>
        </authorList>
    </citation>
    <scope>IDENTIFICATION</scope>
</reference>
<dbReference type="InterPro" id="IPR029021">
    <property type="entry name" value="Prot-tyrosine_phosphatase-like"/>
</dbReference>
<feature type="transmembrane region" description="Helical" evidence="5">
    <location>
        <begin position="229"/>
        <end position="251"/>
    </location>
</feature>
<dbReference type="Pfam" id="PF00102">
    <property type="entry name" value="Y_phosphatase"/>
    <property type="match status" value="1"/>
</dbReference>
<gene>
    <name evidence="9" type="primary">LOC101234784</name>
</gene>
<dbReference type="Gene3D" id="3.90.190.10">
    <property type="entry name" value="Protein tyrosine phosphatase superfamily"/>
    <property type="match status" value="1"/>
</dbReference>
<dbReference type="EC" id="3.1.3.48" evidence="1"/>
<dbReference type="PANTHER" id="PTHR46198">
    <property type="entry name" value="PROTEIN-TYROSINE-PHOSPHATASE"/>
    <property type="match status" value="1"/>
</dbReference>
<dbReference type="Proteomes" id="UP001652625">
    <property type="component" value="Chromosome 02"/>
</dbReference>
<keyword evidence="5" id="KW-0812">Transmembrane</keyword>
<dbReference type="InterPro" id="IPR008356">
    <property type="entry name" value="Tyr_Pase_KIM-con"/>
</dbReference>